<dbReference type="PANTHER" id="PTHR46061:SF3">
    <property type="entry name" value="THYROTROPIN-RELEASING HORMONE RECEPTOR"/>
    <property type="match status" value="1"/>
</dbReference>
<dbReference type="SMART" id="SM01381">
    <property type="entry name" value="7TM_GPCR_Srsx"/>
    <property type="match status" value="1"/>
</dbReference>
<keyword evidence="4 8" id="KW-0812">Transmembrane</keyword>
<feature type="compositionally biased region" description="Basic and acidic residues" evidence="9">
    <location>
        <begin position="438"/>
        <end position="447"/>
    </location>
</feature>
<dbReference type="Gene3D" id="1.20.1070.10">
    <property type="entry name" value="Rhodopsin 7-helix transmembrane proteins"/>
    <property type="match status" value="1"/>
</dbReference>
<keyword evidence="6 10" id="KW-0472">Membrane</keyword>
<accession>A0A1D1W8Y5</accession>
<dbReference type="AlphaFoldDB" id="A0A1D1W8Y5"/>
<dbReference type="InterPro" id="IPR017452">
    <property type="entry name" value="GPCR_Rhodpsn_7TM"/>
</dbReference>
<comment type="function">
    <text evidence="1">Receptor for thyrotropin-releasing hormone (TRH). Upon ligand binding, this G-protein-coupled receptor triggers activation of the phosphatidylinositol (IP3)-calcium-protein kinase C (PKC) pathway.</text>
</comment>
<dbReference type="PANTHER" id="PTHR46061">
    <property type="entry name" value="THYROTROPIN-RELEASING HORMONE RECEPTOR"/>
    <property type="match status" value="1"/>
</dbReference>
<feature type="domain" description="G-protein coupled receptors family 1 profile" evidence="11">
    <location>
        <begin position="40"/>
        <end position="349"/>
    </location>
</feature>
<evidence type="ECO:0000256" key="2">
    <source>
        <dbReference type="ARBA" id="ARBA00004370"/>
    </source>
</evidence>
<dbReference type="GO" id="GO:0004997">
    <property type="term" value="F:thyrotropin-releasing hormone receptor activity"/>
    <property type="evidence" value="ECO:0007669"/>
    <property type="project" value="InterPro"/>
</dbReference>
<evidence type="ECO:0000256" key="1">
    <source>
        <dbReference type="ARBA" id="ARBA00004100"/>
    </source>
</evidence>
<feature type="transmembrane region" description="Helical" evidence="10">
    <location>
        <begin position="106"/>
        <end position="125"/>
    </location>
</feature>
<evidence type="ECO:0000256" key="9">
    <source>
        <dbReference type="SAM" id="MobiDB-lite"/>
    </source>
</evidence>
<keyword evidence="8" id="KW-0807">Transducer</keyword>
<reference evidence="12 13" key="1">
    <citation type="journal article" date="2016" name="Nat. Commun.">
        <title>Extremotolerant tardigrade genome and improved radiotolerance of human cultured cells by tardigrade-unique protein.</title>
        <authorList>
            <person name="Hashimoto T."/>
            <person name="Horikawa D.D."/>
            <person name="Saito Y."/>
            <person name="Kuwahara H."/>
            <person name="Kozuka-Hata H."/>
            <person name="Shin-I T."/>
            <person name="Minakuchi Y."/>
            <person name="Ohishi K."/>
            <person name="Motoyama A."/>
            <person name="Aizu T."/>
            <person name="Enomoto A."/>
            <person name="Kondo K."/>
            <person name="Tanaka S."/>
            <person name="Hara Y."/>
            <person name="Koshikawa S."/>
            <person name="Sagara H."/>
            <person name="Miura T."/>
            <person name="Yokobori S."/>
            <person name="Miyagawa K."/>
            <person name="Suzuki Y."/>
            <person name="Kubo T."/>
            <person name="Oyama M."/>
            <person name="Kohara Y."/>
            <person name="Fujiyama A."/>
            <person name="Arakawa K."/>
            <person name="Katayama T."/>
            <person name="Toyoda A."/>
            <person name="Kunieda T."/>
        </authorList>
    </citation>
    <scope>NUCLEOTIDE SEQUENCE [LARGE SCALE GENOMIC DNA]</scope>
    <source>
        <strain evidence="12 13">YOKOZUNA-1</strain>
    </source>
</reference>
<name>A0A1D1W8Y5_RAMVA</name>
<dbReference type="PROSITE" id="PS00237">
    <property type="entry name" value="G_PROTEIN_RECEP_F1_1"/>
    <property type="match status" value="1"/>
</dbReference>
<evidence type="ECO:0000313" key="12">
    <source>
        <dbReference type="EMBL" id="GAV09806.1"/>
    </source>
</evidence>
<comment type="caution">
    <text evidence="12">The sequence shown here is derived from an EMBL/GenBank/DDBJ whole genome shotgun (WGS) entry which is preliminary data.</text>
</comment>
<sequence>MDNYTNTSSPASGEPPVFAPDYRITATVLHSIIFLLGLFGNILVVMVVRRNKNMHIPTYTYLVSLAFADLLVVISVIPEAIVSYHLYANEWIYGDVGCSLKVFLDFMAINASSLSIMAFTVERYIAICKPLKAKTLCTQERAKKIILGLWLVSIASAIPWLGLTVVKLHPRFPVLRVCTFRVAPDKYVYIFGSDMLLFYFIPLTTATVLYLKIGLALRRLPPGVSRSNSHASFRNRAPLNAADSDALSNSRKENGKVLLAVPVTDPEDNGPRRLLSIRKAKMDGEMRQSRIKVVQMLVVIVVTFAVLWLPYRGISLYNCLAPKPILNKWVMLFAKTCIFINSSINPILYNVMSKRFRQAFLETLSCCKHLRNKALQGSPAIYRDRTSFYVSSASGSPQHSQIFTFRPTSRSMREFRKGRDRESMSQPNGHDYPSGNLDRFRSASEKRRPSKPPKIRLVTFDPKEANTNTTQADTSNLLEASNHLDPHSVPKRYSYG</sequence>
<comment type="similarity">
    <text evidence="8">Belongs to the G-protein coupled receptor 1 family.</text>
</comment>
<feature type="transmembrane region" description="Helical" evidence="10">
    <location>
        <begin position="28"/>
        <end position="48"/>
    </location>
</feature>
<feature type="transmembrane region" description="Helical" evidence="10">
    <location>
        <begin position="145"/>
        <end position="168"/>
    </location>
</feature>
<organism evidence="12 13">
    <name type="scientific">Ramazzottius varieornatus</name>
    <name type="common">Water bear</name>
    <name type="synonym">Tardigrade</name>
    <dbReference type="NCBI Taxonomy" id="947166"/>
    <lineage>
        <taxon>Eukaryota</taxon>
        <taxon>Metazoa</taxon>
        <taxon>Ecdysozoa</taxon>
        <taxon>Tardigrada</taxon>
        <taxon>Eutardigrada</taxon>
        <taxon>Parachela</taxon>
        <taxon>Hypsibioidea</taxon>
        <taxon>Ramazzottiidae</taxon>
        <taxon>Ramazzottius</taxon>
    </lineage>
</organism>
<dbReference type="Pfam" id="PF00001">
    <property type="entry name" value="7tm_1"/>
    <property type="match status" value="1"/>
</dbReference>
<evidence type="ECO:0000256" key="8">
    <source>
        <dbReference type="RuleBase" id="RU000688"/>
    </source>
</evidence>
<feature type="transmembrane region" description="Helical" evidence="10">
    <location>
        <begin position="329"/>
        <end position="349"/>
    </location>
</feature>
<dbReference type="InterPro" id="IPR000276">
    <property type="entry name" value="GPCR_Rhodpsn"/>
</dbReference>
<dbReference type="GO" id="GO:0016020">
    <property type="term" value="C:membrane"/>
    <property type="evidence" value="ECO:0007669"/>
    <property type="project" value="UniProtKB-SubCell"/>
</dbReference>
<gene>
    <name evidence="12" type="primary">RvY_19287-1</name>
    <name evidence="12" type="synonym">RvY_19287.1</name>
    <name evidence="12" type="ORF">RvY_19287</name>
</gene>
<evidence type="ECO:0000259" key="11">
    <source>
        <dbReference type="PROSITE" id="PS50262"/>
    </source>
</evidence>
<dbReference type="SUPFAM" id="SSF81321">
    <property type="entry name" value="Family A G protein-coupled receptor-like"/>
    <property type="match status" value="1"/>
</dbReference>
<keyword evidence="8" id="KW-0297">G-protein coupled receptor</keyword>
<dbReference type="PRINTS" id="PR00237">
    <property type="entry name" value="GPCRRHODOPSN"/>
</dbReference>
<evidence type="ECO:0000256" key="10">
    <source>
        <dbReference type="SAM" id="Phobius"/>
    </source>
</evidence>
<evidence type="ECO:0000313" key="13">
    <source>
        <dbReference type="Proteomes" id="UP000186922"/>
    </source>
</evidence>
<keyword evidence="13" id="KW-1185">Reference proteome</keyword>
<feature type="region of interest" description="Disordered" evidence="9">
    <location>
        <begin position="413"/>
        <end position="496"/>
    </location>
</feature>
<evidence type="ECO:0000256" key="4">
    <source>
        <dbReference type="ARBA" id="ARBA00022692"/>
    </source>
</evidence>
<feature type="compositionally biased region" description="Basic and acidic residues" evidence="9">
    <location>
        <begin position="413"/>
        <end position="423"/>
    </location>
</feature>
<proteinExistence type="inferred from homology"/>
<evidence type="ECO:0000256" key="5">
    <source>
        <dbReference type="ARBA" id="ARBA00022989"/>
    </source>
</evidence>
<keyword evidence="5 10" id="KW-1133">Transmembrane helix</keyword>
<dbReference type="PROSITE" id="PS50262">
    <property type="entry name" value="G_PROTEIN_RECEP_F1_2"/>
    <property type="match status" value="1"/>
</dbReference>
<dbReference type="Proteomes" id="UP000186922">
    <property type="component" value="Unassembled WGS sequence"/>
</dbReference>
<feature type="compositionally biased region" description="Polar residues" evidence="9">
    <location>
        <begin position="465"/>
        <end position="479"/>
    </location>
</feature>
<dbReference type="OrthoDB" id="5950040at2759"/>
<feature type="transmembrane region" description="Helical" evidence="10">
    <location>
        <begin position="188"/>
        <end position="211"/>
    </location>
</feature>
<dbReference type="EMBL" id="BDGG01000028">
    <property type="protein sequence ID" value="GAV09806.1"/>
    <property type="molecule type" value="Genomic_DNA"/>
</dbReference>
<evidence type="ECO:0000256" key="3">
    <source>
        <dbReference type="ARBA" id="ARBA00018873"/>
    </source>
</evidence>
<comment type="subcellular location">
    <subcellularLocation>
        <location evidence="2">Membrane</location>
    </subcellularLocation>
</comment>
<keyword evidence="8" id="KW-0675">Receptor</keyword>
<dbReference type="STRING" id="947166.A0A1D1W8Y5"/>
<feature type="transmembrane region" description="Helical" evidence="10">
    <location>
        <begin position="291"/>
        <end position="309"/>
    </location>
</feature>
<feature type="transmembrane region" description="Helical" evidence="10">
    <location>
        <begin position="60"/>
        <end position="86"/>
    </location>
</feature>
<dbReference type="InterPro" id="IPR002120">
    <property type="entry name" value="TRH_rcpt_1"/>
</dbReference>
<evidence type="ECO:0000256" key="7">
    <source>
        <dbReference type="ARBA" id="ARBA00032251"/>
    </source>
</evidence>
<evidence type="ECO:0000256" key="6">
    <source>
        <dbReference type="ARBA" id="ARBA00023136"/>
    </source>
</evidence>
<protein>
    <recommendedName>
        <fullName evidence="3">Thyrotropin-releasing hormone receptor</fullName>
    </recommendedName>
    <alternativeName>
        <fullName evidence="7">Thyroliberin receptor</fullName>
    </alternativeName>
</protein>